<gene>
    <name evidence="9" type="ORF">BDD41_2961</name>
</gene>
<feature type="domain" description="Polymerase nucleotidyl transferase" evidence="7">
    <location>
        <begin position="27"/>
        <end position="75"/>
    </location>
</feature>
<reference evidence="9 10" key="1">
    <citation type="submission" date="2018-08" db="EMBL/GenBank/DDBJ databases">
        <title>Genomic Encyclopedia of Archaeal and Bacterial Type Strains, Phase II (KMG-II): from individual species to whole genera.</title>
        <authorList>
            <person name="Goeker M."/>
        </authorList>
    </citation>
    <scope>NUCLEOTIDE SEQUENCE [LARGE SCALE GENOMIC DNA]</scope>
    <source>
        <strain evidence="9 10">DSM 17099</strain>
    </source>
</reference>
<dbReference type="EMBL" id="QTUJ01000002">
    <property type="protein sequence ID" value="REF70235.1"/>
    <property type="molecule type" value="Genomic_DNA"/>
</dbReference>
<dbReference type="GO" id="GO:0046677">
    <property type="term" value="P:response to antibiotic"/>
    <property type="evidence" value="ECO:0007669"/>
    <property type="project" value="UniProtKB-KW"/>
</dbReference>
<dbReference type="PIRSF" id="PIRSF000819">
    <property type="entry name" value="Streptomycin_3-adenylyltransf"/>
    <property type="match status" value="1"/>
</dbReference>
<organism evidence="9 10">
    <name type="scientific">Paracoccus versutus</name>
    <name type="common">Thiobacillus versutus</name>
    <dbReference type="NCBI Taxonomy" id="34007"/>
    <lineage>
        <taxon>Bacteria</taxon>
        <taxon>Pseudomonadati</taxon>
        <taxon>Pseudomonadota</taxon>
        <taxon>Alphaproteobacteria</taxon>
        <taxon>Rhodobacterales</taxon>
        <taxon>Paracoccaceae</taxon>
        <taxon>Paracoccus</taxon>
    </lineage>
</organism>
<protein>
    <recommendedName>
        <fullName evidence="4">Aminoglycoside (3'') (9) adenylyltransferase</fullName>
        <ecNumber evidence="3">2.7.7.47</ecNumber>
    </recommendedName>
</protein>
<sequence length="259" mass="27973">MQDSTAESPDQIPAVMAALKDVCGEALLALYLHGSAVSGGLRPQSDIDLLAIVAQGLAEDRRARLLAALLRISARHPARPGGPRCIELLVVRAPDLAHGFPARAEFLYGEWLRGDFEAGESPLPSRDPEYTLLLAQAQRQARPLFGPPAAEMLPEIPLGHIRRAMRDALPALLAGLPGDGRNVLLTLARMWHTASTGAFVAKDAAAAWAMPQIPDPQDAAVLDHARRAYLGEAAEECRLRGNEARRLAQHLRDRILALL</sequence>
<dbReference type="Pfam" id="PF01909">
    <property type="entry name" value="NTP_transf_2"/>
    <property type="match status" value="1"/>
</dbReference>
<keyword evidence="1 9" id="KW-0808">Transferase</keyword>
<evidence type="ECO:0000256" key="2">
    <source>
        <dbReference type="ARBA" id="ARBA00023251"/>
    </source>
</evidence>
<evidence type="ECO:0000256" key="6">
    <source>
        <dbReference type="ARBA" id="ARBA00048566"/>
    </source>
</evidence>
<comment type="catalytic activity">
    <reaction evidence="5">
        <text>spectinomycin + ATP = 9-O-adenylylspectinomycin + diphosphate</text>
        <dbReference type="Rhea" id="RHEA:63228"/>
        <dbReference type="ChEBI" id="CHEBI:30616"/>
        <dbReference type="ChEBI" id="CHEBI:33019"/>
        <dbReference type="ChEBI" id="CHEBI:146260"/>
        <dbReference type="ChEBI" id="CHEBI:146261"/>
    </reaction>
</comment>
<evidence type="ECO:0000259" key="7">
    <source>
        <dbReference type="Pfam" id="PF01909"/>
    </source>
</evidence>
<evidence type="ECO:0000256" key="1">
    <source>
        <dbReference type="ARBA" id="ARBA00022679"/>
    </source>
</evidence>
<dbReference type="Proteomes" id="UP000256941">
    <property type="component" value="Unassembled WGS sequence"/>
</dbReference>
<dbReference type="InterPro" id="IPR043519">
    <property type="entry name" value="NT_sf"/>
</dbReference>
<dbReference type="InterPro" id="IPR025184">
    <property type="entry name" value="AadA_C"/>
</dbReference>
<name>A0A3D9XIK9_PARVE</name>
<comment type="catalytic activity">
    <reaction evidence="6">
        <text>streptomycin + ATP = 3''-O-adenylylstreptomycin + diphosphate</text>
        <dbReference type="Rhea" id="RHEA:20245"/>
        <dbReference type="ChEBI" id="CHEBI:30616"/>
        <dbReference type="ChEBI" id="CHEBI:33019"/>
        <dbReference type="ChEBI" id="CHEBI:58007"/>
        <dbReference type="ChEBI" id="CHEBI:58605"/>
        <dbReference type="EC" id="2.7.7.47"/>
    </reaction>
</comment>
<dbReference type="AlphaFoldDB" id="A0A3D9XIK9"/>
<dbReference type="CDD" id="cd05403">
    <property type="entry name" value="NT_KNTase_like"/>
    <property type="match status" value="1"/>
</dbReference>
<dbReference type="GO" id="GO:0070566">
    <property type="term" value="F:adenylyltransferase activity"/>
    <property type="evidence" value="ECO:0007669"/>
    <property type="project" value="InterPro"/>
</dbReference>
<proteinExistence type="predicted"/>
<dbReference type="Gene3D" id="3.30.460.10">
    <property type="entry name" value="Beta Polymerase, domain 2"/>
    <property type="match status" value="1"/>
</dbReference>
<dbReference type="SUPFAM" id="SSF81301">
    <property type="entry name" value="Nucleotidyltransferase"/>
    <property type="match status" value="1"/>
</dbReference>
<evidence type="ECO:0000256" key="5">
    <source>
        <dbReference type="ARBA" id="ARBA00047831"/>
    </source>
</evidence>
<dbReference type="Pfam" id="PF13427">
    <property type="entry name" value="AadA_C"/>
    <property type="match status" value="1"/>
</dbReference>
<dbReference type="GO" id="GO:0009012">
    <property type="term" value="F:aminoglycoside 3''-adenylyltransferase activity"/>
    <property type="evidence" value="ECO:0007669"/>
    <property type="project" value="UniProtKB-EC"/>
</dbReference>
<evidence type="ECO:0000313" key="9">
    <source>
        <dbReference type="EMBL" id="REF70235.1"/>
    </source>
</evidence>
<evidence type="ECO:0000256" key="3">
    <source>
        <dbReference type="ARBA" id="ARBA00035126"/>
    </source>
</evidence>
<keyword evidence="2" id="KW-0046">Antibiotic resistance</keyword>
<dbReference type="InterPro" id="IPR024172">
    <property type="entry name" value="AadA/Aad9"/>
</dbReference>
<accession>A0A3D9XIK9</accession>
<dbReference type="EC" id="2.7.7.47" evidence="3"/>
<evidence type="ECO:0000256" key="4">
    <source>
        <dbReference type="ARBA" id="ARBA00035252"/>
    </source>
</evidence>
<feature type="domain" description="Adenylyltransferase AadA C-terminal" evidence="8">
    <location>
        <begin position="151"/>
        <end position="252"/>
    </location>
</feature>
<evidence type="ECO:0000259" key="8">
    <source>
        <dbReference type="Pfam" id="PF13427"/>
    </source>
</evidence>
<keyword evidence="9" id="KW-0548">Nucleotidyltransferase</keyword>
<evidence type="ECO:0000313" key="10">
    <source>
        <dbReference type="Proteomes" id="UP000256941"/>
    </source>
</evidence>
<dbReference type="RefSeq" id="WP_116222210.1">
    <property type="nucleotide sequence ID" value="NZ_CP038197.1"/>
</dbReference>
<dbReference type="InterPro" id="IPR002934">
    <property type="entry name" value="Polymerase_NTP_transf_dom"/>
</dbReference>
<comment type="caution">
    <text evidence="9">The sequence shown here is derived from an EMBL/GenBank/DDBJ whole genome shotgun (WGS) entry which is preliminary data.</text>
</comment>